<evidence type="ECO:0000256" key="1">
    <source>
        <dbReference type="SAM" id="MobiDB-lite"/>
    </source>
</evidence>
<accession>A0AAE0TBT3</accession>
<organism evidence="3 4">
    <name type="scientific">Potamilus streckersoni</name>
    <dbReference type="NCBI Taxonomy" id="2493646"/>
    <lineage>
        <taxon>Eukaryota</taxon>
        <taxon>Metazoa</taxon>
        <taxon>Spiralia</taxon>
        <taxon>Lophotrochozoa</taxon>
        <taxon>Mollusca</taxon>
        <taxon>Bivalvia</taxon>
        <taxon>Autobranchia</taxon>
        <taxon>Heteroconchia</taxon>
        <taxon>Palaeoheterodonta</taxon>
        <taxon>Unionida</taxon>
        <taxon>Unionoidea</taxon>
        <taxon>Unionidae</taxon>
        <taxon>Ambleminae</taxon>
        <taxon>Lampsilini</taxon>
        <taxon>Potamilus</taxon>
    </lineage>
</organism>
<proteinExistence type="predicted"/>
<protein>
    <submittedName>
        <fullName evidence="3">Uncharacterized protein</fullName>
    </submittedName>
</protein>
<dbReference type="Proteomes" id="UP001195483">
    <property type="component" value="Unassembled WGS sequence"/>
</dbReference>
<gene>
    <name evidence="3" type="ORF">CHS0354_015592</name>
</gene>
<reference evidence="3" key="3">
    <citation type="submission" date="2023-05" db="EMBL/GenBank/DDBJ databases">
        <authorList>
            <person name="Smith C.H."/>
        </authorList>
    </citation>
    <scope>NUCLEOTIDE SEQUENCE</scope>
    <source>
        <strain evidence="3">CHS0354</strain>
        <tissue evidence="3">Mantle</tissue>
    </source>
</reference>
<keyword evidence="4" id="KW-1185">Reference proteome</keyword>
<feature type="compositionally biased region" description="Polar residues" evidence="1">
    <location>
        <begin position="190"/>
        <end position="200"/>
    </location>
</feature>
<feature type="chain" id="PRO_5041938701" evidence="2">
    <location>
        <begin position="24"/>
        <end position="418"/>
    </location>
</feature>
<comment type="caution">
    <text evidence="3">The sequence shown here is derived from an EMBL/GenBank/DDBJ whole genome shotgun (WGS) entry which is preliminary data.</text>
</comment>
<sequence length="418" mass="47158">MASQGFWLRSFLVYGLLLQVSKGQNAQYRTLNWNQNRYKQQTTSEPHLGAFDRVNTTDVPEEFEPVTDSSGVVINKPVPGQEMFSDVLNPGQATIDREKVSDTSLPQAITRTKTEPRLGTFDSVSTTDVRKELEPVISSTGVIINQTVSLREIQNYTLKSEYVVTDGRNVIKRQKPAKETQNQITIESQLANLDRTNSTDSPEKFEPKTNNQPQNRTSESQLGISDRINATDVPEEFEPVTNYKDVIINKPVQGQRLYNDILIPERITINRDKINDMSLPQTRMTTKPHQEAFDKTKASDIPKEFEPGTSTRGRITIQPVSGQKMQNYTLKSGNGNMSGWFKQGVGQVQETVSRVKPHNMVVGILYAFKGKNSKDQVQLYSVIGNNQINDSIKARNSKKPSEYKSKDKDIGRKLKKSK</sequence>
<feature type="compositionally biased region" description="Basic and acidic residues" evidence="1">
    <location>
        <begin position="399"/>
        <end position="412"/>
    </location>
</feature>
<evidence type="ECO:0000256" key="2">
    <source>
        <dbReference type="SAM" id="SignalP"/>
    </source>
</evidence>
<dbReference type="AlphaFoldDB" id="A0AAE0TBT3"/>
<keyword evidence="2" id="KW-0732">Signal</keyword>
<feature type="signal peptide" evidence="2">
    <location>
        <begin position="1"/>
        <end position="23"/>
    </location>
</feature>
<feature type="compositionally biased region" description="Polar residues" evidence="1">
    <location>
        <begin position="208"/>
        <end position="223"/>
    </location>
</feature>
<feature type="region of interest" description="Disordered" evidence="1">
    <location>
        <begin position="391"/>
        <end position="418"/>
    </location>
</feature>
<dbReference type="EMBL" id="JAEAOA010000968">
    <property type="protein sequence ID" value="KAK3607449.1"/>
    <property type="molecule type" value="Genomic_DNA"/>
</dbReference>
<reference evidence="3" key="1">
    <citation type="journal article" date="2021" name="Genome Biol. Evol.">
        <title>A High-Quality Reference Genome for a Parasitic Bivalve with Doubly Uniparental Inheritance (Bivalvia: Unionida).</title>
        <authorList>
            <person name="Smith C.H."/>
        </authorList>
    </citation>
    <scope>NUCLEOTIDE SEQUENCE</scope>
    <source>
        <strain evidence="3">CHS0354</strain>
    </source>
</reference>
<name>A0AAE0TBT3_9BIVA</name>
<feature type="region of interest" description="Disordered" evidence="1">
    <location>
        <begin position="190"/>
        <end position="224"/>
    </location>
</feature>
<evidence type="ECO:0000313" key="3">
    <source>
        <dbReference type="EMBL" id="KAK3607449.1"/>
    </source>
</evidence>
<reference evidence="3" key="2">
    <citation type="journal article" date="2021" name="Genome Biol. Evol.">
        <title>Developing a high-quality reference genome for a parasitic bivalve with doubly uniparental inheritance (Bivalvia: Unionida).</title>
        <authorList>
            <person name="Smith C.H."/>
        </authorList>
    </citation>
    <scope>NUCLEOTIDE SEQUENCE</scope>
    <source>
        <strain evidence="3">CHS0354</strain>
        <tissue evidence="3">Mantle</tissue>
    </source>
</reference>
<evidence type="ECO:0000313" key="4">
    <source>
        <dbReference type="Proteomes" id="UP001195483"/>
    </source>
</evidence>